<keyword evidence="7" id="KW-0067">ATP-binding</keyword>
<protein>
    <recommendedName>
        <fullName evidence="2">histidine kinase</fullName>
        <ecNumber evidence="2">2.7.13.3</ecNumber>
    </recommendedName>
</protein>
<dbReference type="EMBL" id="LT906453">
    <property type="protein sequence ID" value="SNV21724.1"/>
    <property type="molecule type" value="Genomic_DNA"/>
</dbReference>
<dbReference type="SUPFAM" id="SSF55874">
    <property type="entry name" value="ATPase domain of HSP90 chaperone/DNA topoisomerase II/histidine kinase"/>
    <property type="match status" value="1"/>
</dbReference>
<evidence type="ECO:0000256" key="4">
    <source>
        <dbReference type="ARBA" id="ARBA00022679"/>
    </source>
</evidence>
<comment type="catalytic activity">
    <reaction evidence="1">
        <text>ATP + protein L-histidine = ADP + protein N-phospho-L-histidine.</text>
        <dbReference type="EC" id="2.7.13.3"/>
    </reaction>
</comment>
<gene>
    <name evidence="9" type="primary">pdtaS</name>
    <name evidence="9" type="ORF">SAMEA4475696_01326</name>
</gene>
<organism evidence="9 10">
    <name type="scientific">Dermatophilus congolensis</name>
    <dbReference type="NCBI Taxonomy" id="1863"/>
    <lineage>
        <taxon>Bacteria</taxon>
        <taxon>Bacillati</taxon>
        <taxon>Actinomycetota</taxon>
        <taxon>Actinomycetes</taxon>
        <taxon>Micrococcales</taxon>
        <taxon>Dermatophilaceae</taxon>
        <taxon>Dermatophilus</taxon>
    </lineage>
</organism>
<dbReference type="Pfam" id="PF08448">
    <property type="entry name" value="PAS_4"/>
    <property type="match status" value="1"/>
</dbReference>
<dbReference type="Gene3D" id="3.30.565.10">
    <property type="entry name" value="Histidine kinase-like ATPase, C-terminal domain"/>
    <property type="match status" value="1"/>
</dbReference>
<dbReference type="RefSeq" id="WP_028327914.1">
    <property type="nucleotide sequence ID" value="NZ_JAAFNI010000001.1"/>
</dbReference>
<keyword evidence="5" id="KW-0547">Nucleotide-binding</keyword>
<dbReference type="Gene3D" id="3.30.450.20">
    <property type="entry name" value="PAS domain"/>
    <property type="match status" value="1"/>
</dbReference>
<keyword evidence="3" id="KW-0597">Phosphoprotein</keyword>
<keyword evidence="6 9" id="KW-0418">Kinase</keyword>
<dbReference type="InterPro" id="IPR011495">
    <property type="entry name" value="Sig_transdc_His_kin_sub2_dim/P"/>
</dbReference>
<keyword evidence="10" id="KW-1185">Reference proteome</keyword>
<dbReference type="InterPro" id="IPR005467">
    <property type="entry name" value="His_kinase_dom"/>
</dbReference>
<dbReference type="InterPro" id="IPR036890">
    <property type="entry name" value="HATPase_C_sf"/>
</dbReference>
<evidence type="ECO:0000256" key="3">
    <source>
        <dbReference type="ARBA" id="ARBA00022553"/>
    </source>
</evidence>
<evidence type="ECO:0000256" key="6">
    <source>
        <dbReference type="ARBA" id="ARBA00022777"/>
    </source>
</evidence>
<evidence type="ECO:0000256" key="2">
    <source>
        <dbReference type="ARBA" id="ARBA00012438"/>
    </source>
</evidence>
<evidence type="ECO:0000313" key="9">
    <source>
        <dbReference type="EMBL" id="SNV21724.1"/>
    </source>
</evidence>
<dbReference type="KEGG" id="dco:SAMEA4475696_1326"/>
<dbReference type="Gene3D" id="3.30.450.280">
    <property type="entry name" value="GAF domain"/>
    <property type="match status" value="1"/>
</dbReference>
<dbReference type="Proteomes" id="UP000242637">
    <property type="component" value="Chromosome 1"/>
</dbReference>
<dbReference type="Pfam" id="PF02518">
    <property type="entry name" value="HATPase_c"/>
    <property type="match status" value="1"/>
</dbReference>
<dbReference type="GeneID" id="63459551"/>
<dbReference type="Pfam" id="PF07568">
    <property type="entry name" value="HisKA_2"/>
    <property type="match status" value="1"/>
</dbReference>
<evidence type="ECO:0000256" key="5">
    <source>
        <dbReference type="ARBA" id="ARBA00022741"/>
    </source>
</evidence>
<dbReference type="STRING" id="1121387.GCA_000429885_01985"/>
<dbReference type="GO" id="GO:0004673">
    <property type="term" value="F:protein histidine kinase activity"/>
    <property type="evidence" value="ECO:0007669"/>
    <property type="project" value="UniProtKB-EC"/>
</dbReference>
<evidence type="ECO:0000256" key="1">
    <source>
        <dbReference type="ARBA" id="ARBA00000085"/>
    </source>
</evidence>
<evidence type="ECO:0000256" key="7">
    <source>
        <dbReference type="ARBA" id="ARBA00022840"/>
    </source>
</evidence>
<dbReference type="AlphaFoldDB" id="A0A239VJG0"/>
<dbReference type="PANTHER" id="PTHR41523">
    <property type="entry name" value="TWO-COMPONENT SYSTEM SENSOR PROTEIN"/>
    <property type="match status" value="1"/>
</dbReference>
<dbReference type="Pfam" id="PF12282">
    <property type="entry name" value="GAF_PdtaS"/>
    <property type="match status" value="1"/>
</dbReference>
<dbReference type="PANTHER" id="PTHR41523:SF8">
    <property type="entry name" value="ETHYLENE RESPONSE SENSOR PROTEIN"/>
    <property type="match status" value="1"/>
</dbReference>
<dbReference type="OrthoDB" id="9767435at2"/>
<dbReference type="InterPro" id="IPR013656">
    <property type="entry name" value="PAS_4"/>
</dbReference>
<dbReference type="GO" id="GO:0005524">
    <property type="term" value="F:ATP binding"/>
    <property type="evidence" value="ECO:0007669"/>
    <property type="project" value="UniProtKB-KW"/>
</dbReference>
<feature type="domain" description="Histidine kinase" evidence="8">
    <location>
        <begin position="317"/>
        <end position="507"/>
    </location>
</feature>
<evidence type="ECO:0000313" key="10">
    <source>
        <dbReference type="Proteomes" id="UP000242637"/>
    </source>
</evidence>
<proteinExistence type="predicted"/>
<dbReference type="EC" id="2.7.13.3" evidence="2"/>
<dbReference type="InterPro" id="IPR022066">
    <property type="entry name" value="PdtaS_GAF"/>
</dbReference>
<sequence>MATFSEKLQFVPGLRSKDVDWLHMLVGDWQLIADLAIGDLVLWGLARDEEQVCQGGFDQAADEAALLAGRRPEGTKWTVLAHVRPNTGPLVFYDDLVGDQANEASTLMLDQAVAARAIVTAGQWPHSVLRRVEATPVVHRGAAIAVVTRHQSVAQVRAASQLERVYQATADTLMGMIRDGGFPLSGQPKSQRHGTPRAGDGVIRIDNDGVIEYLSPNATSALLRLGHEGPLKGAYLSKVVIDLLQGHTNVDETLPLVTMGRAAWRTDVEADGGVMAMRAVPLRQGKERLGALILVRDISELRRQEEQLLTKDATIREIHHRVKNNLQTVAALLRLQARRVTDTSAQASLAEAGRRVSTIALVHETLSRSLDESVGFDEIATRVINAILEVAGGTVSWSRQGSFGHLDAAEATPMALVLAELVQNTVDHAFGPDGGHVVLSVAEEDAGVLRVDIFDDGVGLPEGFKPGRSGLGTQIVRAFVQDLRGKITWQARPEGGTKVTFTARKRLTAHSRAG</sequence>
<name>A0A239VJG0_9MICO</name>
<reference evidence="9 10" key="1">
    <citation type="submission" date="2017-06" db="EMBL/GenBank/DDBJ databases">
        <authorList>
            <consortium name="Pathogen Informatics"/>
        </authorList>
    </citation>
    <scope>NUCLEOTIDE SEQUENCE [LARGE SCALE GENOMIC DNA]</scope>
    <source>
        <strain evidence="9 10">NCTC13039</strain>
    </source>
</reference>
<keyword evidence="4 9" id="KW-0808">Transferase</keyword>
<dbReference type="InterPro" id="IPR003594">
    <property type="entry name" value="HATPase_dom"/>
</dbReference>
<dbReference type="PROSITE" id="PS50109">
    <property type="entry name" value="HIS_KIN"/>
    <property type="match status" value="1"/>
</dbReference>
<dbReference type="InterPro" id="IPR038424">
    <property type="entry name" value="H_kinase_PdtaS_GAF_sf"/>
</dbReference>
<dbReference type="SMART" id="SM00387">
    <property type="entry name" value="HATPase_c"/>
    <property type="match status" value="1"/>
</dbReference>
<evidence type="ECO:0000259" key="8">
    <source>
        <dbReference type="PROSITE" id="PS50109"/>
    </source>
</evidence>
<accession>A0A239VJG0</accession>